<feature type="domain" description="GP-PDE" evidence="1">
    <location>
        <begin position="6"/>
        <end position="246"/>
    </location>
</feature>
<dbReference type="InterPro" id="IPR030395">
    <property type="entry name" value="GP_PDE_dom"/>
</dbReference>
<reference evidence="3" key="1">
    <citation type="submission" date="2016-07" db="EMBL/GenBank/DDBJ databases">
        <authorList>
            <person name="Florea S."/>
            <person name="Webb J.S."/>
            <person name="Jaromczyk J."/>
            <person name="Schardl C.L."/>
        </authorList>
    </citation>
    <scope>NUCLEOTIDE SEQUENCE [LARGE SCALE GENOMIC DNA]</scope>
    <source>
        <strain evidence="3">CY1</strain>
    </source>
</reference>
<keyword evidence="3" id="KW-1185">Reference proteome</keyword>
<dbReference type="SUPFAM" id="SSF51695">
    <property type="entry name" value="PLC-like phosphodiesterases"/>
    <property type="match status" value="1"/>
</dbReference>
<protein>
    <recommendedName>
        <fullName evidence="1">GP-PDE domain-containing protein</fullName>
    </recommendedName>
</protein>
<evidence type="ECO:0000313" key="2">
    <source>
        <dbReference type="EMBL" id="OPH58358.1"/>
    </source>
</evidence>
<evidence type="ECO:0000259" key="1">
    <source>
        <dbReference type="PROSITE" id="PS51704"/>
    </source>
</evidence>
<dbReference type="EMBL" id="MBTG01000010">
    <property type="protein sequence ID" value="OPH58358.1"/>
    <property type="molecule type" value="Genomic_DNA"/>
</dbReference>
<accession>A0A1V4HM50</accession>
<dbReference type="OrthoDB" id="384721at2"/>
<evidence type="ECO:0000313" key="3">
    <source>
        <dbReference type="Proteomes" id="UP000190626"/>
    </source>
</evidence>
<sequence length="253" mass="28177">MSYPFPIITAHCGSMNTLDHTLLSVQTGLQLGADVVEEDIRVTKDGIPVLAHNDEWVTADGWKVSLSRMTYEELKELQIEVTHGQQRKTFAICRLEDILPVIQDLGKTVNLDVKVDESIGPIAALVKKFDMAGQVFLSGCGLNRAELAERSNPDLRKLLNADSTLFQTLSYQDAMVKTCEDALSASCFGINIEHIHVRQELMAYAQSLGLPVYIWTVNEEKLMRSYIDLGVASITTRDVALLVKLKQELGKRD</sequence>
<proteinExistence type="predicted"/>
<organism evidence="2 3">
    <name type="scientific">Paenibacillus ferrarius</name>
    <dbReference type="NCBI Taxonomy" id="1469647"/>
    <lineage>
        <taxon>Bacteria</taxon>
        <taxon>Bacillati</taxon>
        <taxon>Bacillota</taxon>
        <taxon>Bacilli</taxon>
        <taxon>Bacillales</taxon>
        <taxon>Paenibacillaceae</taxon>
        <taxon>Paenibacillus</taxon>
    </lineage>
</organism>
<dbReference type="Pfam" id="PF03009">
    <property type="entry name" value="GDPD"/>
    <property type="match status" value="1"/>
</dbReference>
<dbReference type="Gene3D" id="3.20.20.190">
    <property type="entry name" value="Phosphatidylinositol (PI) phosphodiesterase"/>
    <property type="match status" value="1"/>
</dbReference>
<dbReference type="PANTHER" id="PTHR46211:SF1">
    <property type="entry name" value="GLYCEROPHOSPHODIESTER PHOSPHODIESTERASE, CYTOPLASMIC"/>
    <property type="match status" value="1"/>
</dbReference>
<dbReference type="GO" id="GO:0006629">
    <property type="term" value="P:lipid metabolic process"/>
    <property type="evidence" value="ECO:0007669"/>
    <property type="project" value="InterPro"/>
</dbReference>
<dbReference type="RefSeq" id="WP_079412142.1">
    <property type="nucleotide sequence ID" value="NZ_MBTG01000010.1"/>
</dbReference>
<dbReference type="AlphaFoldDB" id="A0A1V4HM50"/>
<dbReference type="InterPro" id="IPR017946">
    <property type="entry name" value="PLC-like_Pdiesterase_TIM-brl"/>
</dbReference>
<dbReference type="Proteomes" id="UP000190626">
    <property type="component" value="Unassembled WGS sequence"/>
</dbReference>
<name>A0A1V4HM50_9BACL</name>
<dbReference type="STRING" id="1469647.BC351_23640"/>
<comment type="caution">
    <text evidence="2">The sequence shown here is derived from an EMBL/GenBank/DDBJ whole genome shotgun (WGS) entry which is preliminary data.</text>
</comment>
<dbReference type="CDD" id="cd08556">
    <property type="entry name" value="GDPD"/>
    <property type="match status" value="1"/>
</dbReference>
<dbReference type="PANTHER" id="PTHR46211">
    <property type="entry name" value="GLYCEROPHOSPHORYL DIESTER PHOSPHODIESTERASE"/>
    <property type="match status" value="1"/>
</dbReference>
<dbReference type="PROSITE" id="PS51704">
    <property type="entry name" value="GP_PDE"/>
    <property type="match status" value="1"/>
</dbReference>
<gene>
    <name evidence="2" type="ORF">BC351_23640</name>
</gene>
<dbReference type="GO" id="GO:0008081">
    <property type="term" value="F:phosphoric diester hydrolase activity"/>
    <property type="evidence" value="ECO:0007669"/>
    <property type="project" value="InterPro"/>
</dbReference>